<dbReference type="EMBL" id="BSXS01000570">
    <property type="protein sequence ID" value="GME73015.1"/>
    <property type="molecule type" value="Genomic_DNA"/>
</dbReference>
<accession>A0ACB5SUN9</accession>
<evidence type="ECO:0000313" key="2">
    <source>
        <dbReference type="Proteomes" id="UP001165064"/>
    </source>
</evidence>
<name>A0ACB5SUN9_AMBMO</name>
<gene>
    <name evidence="1" type="ORF">Amon02_000122000</name>
</gene>
<keyword evidence="2" id="KW-1185">Reference proteome</keyword>
<proteinExistence type="predicted"/>
<comment type="caution">
    <text evidence="1">The sequence shown here is derived from an EMBL/GenBank/DDBJ whole genome shotgun (WGS) entry which is preliminary data.</text>
</comment>
<protein>
    <submittedName>
        <fullName evidence="1">Unnamed protein product</fullName>
    </submittedName>
</protein>
<evidence type="ECO:0000313" key="1">
    <source>
        <dbReference type="EMBL" id="GME73015.1"/>
    </source>
</evidence>
<sequence>MIKREEDQFIQFQNLQDLIDSIPTPSSFSETATTSSSTDSSTETVKEQNPAKPTTSSVAKTTNVRIEFKKTRFGTRNSRLVASVCIVLLLGCIGFMSIIYMFYRKMQPTPTSSSYV</sequence>
<dbReference type="Proteomes" id="UP001165064">
    <property type="component" value="Unassembled WGS sequence"/>
</dbReference>
<reference evidence="1" key="1">
    <citation type="submission" date="2023-04" db="EMBL/GenBank/DDBJ databases">
        <title>Ambrosiozyma monospora NBRC 10751.</title>
        <authorList>
            <person name="Ichikawa N."/>
            <person name="Sato H."/>
            <person name="Tonouchi N."/>
        </authorList>
    </citation>
    <scope>NUCLEOTIDE SEQUENCE</scope>
    <source>
        <strain evidence="1">NBRC 10751</strain>
    </source>
</reference>
<organism evidence="1 2">
    <name type="scientific">Ambrosiozyma monospora</name>
    <name type="common">Yeast</name>
    <name type="synonym">Endomycopsis monosporus</name>
    <dbReference type="NCBI Taxonomy" id="43982"/>
    <lineage>
        <taxon>Eukaryota</taxon>
        <taxon>Fungi</taxon>
        <taxon>Dikarya</taxon>
        <taxon>Ascomycota</taxon>
        <taxon>Saccharomycotina</taxon>
        <taxon>Pichiomycetes</taxon>
        <taxon>Pichiales</taxon>
        <taxon>Pichiaceae</taxon>
        <taxon>Ambrosiozyma</taxon>
    </lineage>
</organism>